<feature type="transmembrane region" description="Helical" evidence="11">
    <location>
        <begin position="228"/>
        <end position="248"/>
    </location>
</feature>
<feature type="transmembrane region" description="Helical" evidence="11">
    <location>
        <begin position="977"/>
        <end position="994"/>
    </location>
</feature>
<evidence type="ECO:0000259" key="12">
    <source>
        <dbReference type="Pfam" id="PF03188"/>
    </source>
</evidence>
<evidence type="ECO:0000256" key="2">
    <source>
        <dbReference type="ARBA" id="ARBA00005179"/>
    </source>
</evidence>
<keyword evidence="9 11" id="KW-0472">Membrane</keyword>
<dbReference type="InterPro" id="IPR006593">
    <property type="entry name" value="Cyt_b561/ferric_Rdtase_TM"/>
</dbReference>
<feature type="transmembrane region" description="Helical" evidence="11">
    <location>
        <begin position="199"/>
        <end position="216"/>
    </location>
</feature>
<feature type="region of interest" description="Disordered" evidence="10">
    <location>
        <begin position="1"/>
        <end position="39"/>
    </location>
</feature>
<comment type="subcellular location">
    <subcellularLocation>
        <location evidence="1">Membrane</location>
        <topology evidence="1">Multi-pass membrane protein</topology>
    </subcellularLocation>
</comment>
<feature type="compositionally biased region" description="Polar residues" evidence="10">
    <location>
        <begin position="24"/>
        <end position="33"/>
    </location>
</feature>
<dbReference type="GO" id="GO:0016020">
    <property type="term" value="C:membrane"/>
    <property type="evidence" value="ECO:0007669"/>
    <property type="project" value="UniProtKB-SubCell"/>
</dbReference>
<dbReference type="PANTHER" id="PTHR31595:SF57">
    <property type="entry name" value="OS04G0481900 PROTEIN"/>
    <property type="match status" value="1"/>
</dbReference>
<evidence type="ECO:0000256" key="3">
    <source>
        <dbReference type="ARBA" id="ARBA00007282"/>
    </source>
</evidence>
<dbReference type="Gene3D" id="1.20.120.1770">
    <property type="match status" value="1"/>
</dbReference>
<keyword evidence="15" id="KW-1185">Reference proteome</keyword>
<feature type="transmembrane region" description="Helical" evidence="11">
    <location>
        <begin position="1006"/>
        <end position="1028"/>
    </location>
</feature>
<dbReference type="Proteomes" id="UP001215151">
    <property type="component" value="Unassembled WGS sequence"/>
</dbReference>
<dbReference type="GO" id="GO:0008374">
    <property type="term" value="F:O-acyltransferase activity"/>
    <property type="evidence" value="ECO:0007669"/>
    <property type="project" value="InterPro"/>
</dbReference>
<name>A0AAD7U686_9APHY</name>
<evidence type="ECO:0000256" key="10">
    <source>
        <dbReference type="SAM" id="MobiDB-lite"/>
    </source>
</evidence>
<feature type="transmembrane region" description="Helical" evidence="11">
    <location>
        <begin position="153"/>
        <end position="179"/>
    </location>
</feature>
<organism evidence="14 15">
    <name type="scientific">Trametes cubensis</name>
    <dbReference type="NCBI Taxonomy" id="1111947"/>
    <lineage>
        <taxon>Eukaryota</taxon>
        <taxon>Fungi</taxon>
        <taxon>Dikarya</taxon>
        <taxon>Basidiomycota</taxon>
        <taxon>Agaricomycotina</taxon>
        <taxon>Agaricomycetes</taxon>
        <taxon>Polyporales</taxon>
        <taxon>Polyporaceae</taxon>
        <taxon>Trametes</taxon>
    </lineage>
</organism>
<evidence type="ECO:0000256" key="8">
    <source>
        <dbReference type="ARBA" id="ARBA00022989"/>
    </source>
</evidence>
<comment type="pathway">
    <text evidence="2">Secondary metabolite biosynthesis.</text>
</comment>
<dbReference type="EMBL" id="JAPEVG010000001">
    <property type="protein sequence ID" value="KAJ8502295.1"/>
    <property type="molecule type" value="Genomic_DNA"/>
</dbReference>
<dbReference type="InterPro" id="IPR044851">
    <property type="entry name" value="Wax_synthase"/>
</dbReference>
<sequence>MTVNSSSPPPGVPPSNVHYEPLQLDSSARSPGSTMGYDEQFVKPEGRRGDVPAMGAALISLAIFVVSTWAITFANRPTSLGLFFFHPLLQSLAIAFFAYGILTLQPTSQAKTKAAGLTRHQLAILALGVPAISLGTLAIVYRKYLHETPHFTTWHGTIGIVSVAWMVVQIIVGGGSVWFGGRLFGGNPKAKLVWKYHRLSGYLLFPLFLFAAYLGGAWSNWTTGNSPYVVRLLAYTISPIVLLAAILVRMSPSFLPPFSVRPELKPYDLTPLNFPAHLQHIMDPAEQQPPRLLLTGPCVTGASPSQDAQKFIYKSDNLEIRLHPPRWGSTLPAYGLAGIVEGCLIFRKTCSHVLEVSVSLQGYLTTSASQHASIAVPGISKVTLLNSKMTLFSAPAGSAASVNGEHSFALQFPHYIERGTEPLPPSYTVFQPGVTTEITYQLRVDVVRKGLRRHEKLTVPILYLPKSRPLMPPLDNIPWSARVDSESDERVCTTNVCPVWPGRHDANSCDREDLPVISLTMSTSKRFASGDMIPLSLKIESPRSPALAKLLSYNAHLSLVKRQKTWISLGRQVSIREILLSRAEVYLADDSQEGVAYLRMELQAAVEHVIRLVITPPEHVKNIPLYRCEVPVTLTTDPISYAATEAFRQFVPRYDEREQLEWSNLPQAFLYLIPYFFMAYLVRRQGTYLMRLLLLPTVVAMALRCTFRYKNNDPRMAWYEWDRGLLAMFIIAKSIDFALTSEGRLKLGEKELRRSHEDDPTSRHPGSERAAELLGRSPAAGLLPRCLFDAFEVGLTMRGIGWDFGRYVPVPRSTQSVERRAFIWATVKSIVGTQLLIDVVDTVTKYLPGITATGGTIFYESLPPLQRYTLSTAIHIGQGSLILAGVALVYGYASLIGVVLFHQSPSVWPPMVGNLLQVRSLHDFWATAWHQALRYTFLTLGGFPGQWLAGRFGMVVGCFLASGVFHEIGLLVAGKELDMRVIIFFLLQAIGIMLERAFKAITGKKVGGVFGTVWAAIFIVGFGQICIVKFTTSEVTK</sequence>
<feature type="domain" description="Cytochrome b561" evidence="12">
    <location>
        <begin position="86"/>
        <end position="216"/>
    </location>
</feature>
<evidence type="ECO:0000313" key="14">
    <source>
        <dbReference type="EMBL" id="KAJ8502295.1"/>
    </source>
</evidence>
<evidence type="ECO:0000256" key="11">
    <source>
        <dbReference type="SAM" id="Phobius"/>
    </source>
</evidence>
<evidence type="ECO:0000256" key="6">
    <source>
        <dbReference type="ARBA" id="ARBA00022692"/>
    </source>
</evidence>
<keyword evidence="6 11" id="KW-0812">Transmembrane</keyword>
<feature type="transmembrane region" description="Helical" evidence="11">
    <location>
        <begin position="80"/>
        <end position="102"/>
    </location>
</feature>
<evidence type="ECO:0000256" key="7">
    <source>
        <dbReference type="ARBA" id="ARBA00022982"/>
    </source>
</evidence>
<dbReference type="AlphaFoldDB" id="A0AAD7U686"/>
<dbReference type="Pfam" id="PF03188">
    <property type="entry name" value="Cytochrom_B561"/>
    <property type="match status" value="1"/>
</dbReference>
<evidence type="ECO:0000313" key="15">
    <source>
        <dbReference type="Proteomes" id="UP001215151"/>
    </source>
</evidence>
<gene>
    <name evidence="14" type="ORF">ONZ51_g41</name>
</gene>
<feature type="transmembrane region" description="Helical" evidence="11">
    <location>
        <begin position="881"/>
        <end position="901"/>
    </location>
</feature>
<keyword evidence="4" id="KW-0813">Transport</keyword>
<feature type="region of interest" description="Disordered" evidence="10">
    <location>
        <begin position="750"/>
        <end position="770"/>
    </location>
</feature>
<evidence type="ECO:0000256" key="5">
    <source>
        <dbReference type="ARBA" id="ARBA00022679"/>
    </source>
</evidence>
<evidence type="ECO:0000259" key="13">
    <source>
        <dbReference type="Pfam" id="PF13813"/>
    </source>
</evidence>
<dbReference type="CDD" id="cd08761">
    <property type="entry name" value="Cyt_b561_CYB561D2_like"/>
    <property type="match status" value="1"/>
</dbReference>
<dbReference type="InterPro" id="IPR032805">
    <property type="entry name" value="Wax_synthase_dom"/>
</dbReference>
<accession>A0AAD7U686</accession>
<keyword evidence="7" id="KW-0249">Electron transport</keyword>
<dbReference type="Pfam" id="PF13813">
    <property type="entry name" value="MBOAT_2"/>
    <property type="match status" value="1"/>
</dbReference>
<feature type="transmembrane region" description="Helical" evidence="11">
    <location>
        <begin position="947"/>
        <end position="965"/>
    </location>
</feature>
<keyword evidence="8 11" id="KW-1133">Transmembrane helix</keyword>
<evidence type="ECO:0000256" key="1">
    <source>
        <dbReference type="ARBA" id="ARBA00004141"/>
    </source>
</evidence>
<reference evidence="14" key="1">
    <citation type="submission" date="2022-11" db="EMBL/GenBank/DDBJ databases">
        <title>Genome Sequence of Cubamyces cubensis.</title>
        <authorList>
            <person name="Buettner E."/>
        </authorList>
    </citation>
    <scope>NUCLEOTIDE SEQUENCE</scope>
    <source>
        <strain evidence="14">MPL-01</strain>
    </source>
</reference>
<protein>
    <recommendedName>
        <fullName evidence="16">Wax synthase domain-containing protein</fullName>
    </recommendedName>
</protein>
<feature type="domain" description="Wax synthase" evidence="13">
    <location>
        <begin position="908"/>
        <end position="986"/>
    </location>
</feature>
<feature type="transmembrane region" description="Helical" evidence="11">
    <location>
        <begin position="688"/>
        <end position="707"/>
    </location>
</feature>
<dbReference type="PANTHER" id="PTHR31595">
    <property type="entry name" value="LONG-CHAIN-ALCOHOL O-FATTY-ACYLTRANSFERASE 3-RELATED"/>
    <property type="match status" value="1"/>
</dbReference>
<feature type="transmembrane region" description="Helical" evidence="11">
    <location>
        <begin position="122"/>
        <end position="141"/>
    </location>
</feature>
<evidence type="ECO:0000256" key="9">
    <source>
        <dbReference type="ARBA" id="ARBA00023136"/>
    </source>
</evidence>
<proteinExistence type="inferred from homology"/>
<evidence type="ECO:0000256" key="4">
    <source>
        <dbReference type="ARBA" id="ARBA00022448"/>
    </source>
</evidence>
<evidence type="ECO:0008006" key="16">
    <source>
        <dbReference type="Google" id="ProtNLM"/>
    </source>
</evidence>
<keyword evidence="5" id="KW-0808">Transferase</keyword>
<feature type="transmembrane region" description="Helical" evidence="11">
    <location>
        <begin position="53"/>
        <end position="74"/>
    </location>
</feature>
<comment type="caution">
    <text evidence="14">The sequence shown here is derived from an EMBL/GenBank/DDBJ whole genome shotgun (WGS) entry which is preliminary data.</text>
</comment>
<dbReference type="GO" id="GO:0006629">
    <property type="term" value="P:lipid metabolic process"/>
    <property type="evidence" value="ECO:0007669"/>
    <property type="project" value="InterPro"/>
</dbReference>
<comment type="similarity">
    <text evidence="3">Belongs to the wax synthase family.</text>
</comment>